<keyword evidence="3" id="KW-0418">Kinase</keyword>
<dbReference type="PANTHER" id="PTHR37419:SF1">
    <property type="entry name" value="SERINE_THREONINE-PROTEIN KINASE TOXIN HIPA"/>
    <property type="match status" value="1"/>
</dbReference>
<protein>
    <submittedName>
        <fullName evidence="5">HipA domain-containing protein</fullName>
    </submittedName>
</protein>
<comment type="similarity">
    <text evidence="1">Belongs to the HipA Ser/Thr kinase family.</text>
</comment>
<dbReference type="Proteomes" id="UP001162741">
    <property type="component" value="Chromosome"/>
</dbReference>
<evidence type="ECO:0000256" key="3">
    <source>
        <dbReference type="ARBA" id="ARBA00022777"/>
    </source>
</evidence>
<dbReference type="Pfam" id="PF07804">
    <property type="entry name" value="HipA_C"/>
    <property type="match status" value="1"/>
</dbReference>
<accession>A0ABY6IXM9</accession>
<sequence length="324" mass="37523">MIEACPGCYKPQKRFHYCSICRRELFDGVKVPPILFFNPPTVEEIKWFHRQQIRVAMPGKRPKYSLMLEDDELALTRENVKGLFIMKLPPVSQPQNYDLLYNEHLTMQLARVFDIETAHIAMLYFANHSPALLIRRFDVEADGNGHLQESLLQVSNGLLDPNTVSYEDIGLLIKKYVAAYKPALQSFFQRVIFNHLFSNNNAGLSSFSIMRTAYGDYKLSPAYSLRCSELNTADVDDKPIRLYNEVEKASRPSSRHRPLDFIILAKKLGILENRAKMIIESMTSQDEAVEMLVRKSFLSKELKNKYLDLFLNRQDELKKELHNI</sequence>
<dbReference type="InterPro" id="IPR052028">
    <property type="entry name" value="HipA_Ser/Thr_kinase"/>
</dbReference>
<dbReference type="PANTHER" id="PTHR37419">
    <property type="entry name" value="SERINE/THREONINE-PROTEIN KINASE TOXIN HIPA"/>
    <property type="match status" value="1"/>
</dbReference>
<name>A0ABY6IXM9_9BACT</name>
<dbReference type="InterPro" id="IPR012893">
    <property type="entry name" value="HipA-like_C"/>
</dbReference>
<feature type="domain" description="HipA-like C-terminal" evidence="4">
    <location>
        <begin position="57"/>
        <end position="284"/>
    </location>
</feature>
<organism evidence="5 6">
    <name type="scientific">Chitinophaga horti</name>
    <dbReference type="NCBI Taxonomy" id="2920382"/>
    <lineage>
        <taxon>Bacteria</taxon>
        <taxon>Pseudomonadati</taxon>
        <taxon>Bacteroidota</taxon>
        <taxon>Chitinophagia</taxon>
        <taxon>Chitinophagales</taxon>
        <taxon>Chitinophagaceae</taxon>
        <taxon>Chitinophaga</taxon>
    </lineage>
</organism>
<evidence type="ECO:0000259" key="4">
    <source>
        <dbReference type="Pfam" id="PF07804"/>
    </source>
</evidence>
<gene>
    <name evidence="5" type="ORF">MKQ68_18810</name>
</gene>
<keyword evidence="6" id="KW-1185">Reference proteome</keyword>
<dbReference type="EMBL" id="CP107006">
    <property type="protein sequence ID" value="UYQ92142.1"/>
    <property type="molecule type" value="Genomic_DNA"/>
</dbReference>
<evidence type="ECO:0000256" key="1">
    <source>
        <dbReference type="ARBA" id="ARBA00010164"/>
    </source>
</evidence>
<evidence type="ECO:0000313" key="5">
    <source>
        <dbReference type="EMBL" id="UYQ92142.1"/>
    </source>
</evidence>
<evidence type="ECO:0000313" key="6">
    <source>
        <dbReference type="Proteomes" id="UP001162741"/>
    </source>
</evidence>
<proteinExistence type="inferred from homology"/>
<dbReference type="RefSeq" id="WP_264280456.1">
    <property type="nucleotide sequence ID" value="NZ_CP107006.1"/>
</dbReference>
<evidence type="ECO:0000256" key="2">
    <source>
        <dbReference type="ARBA" id="ARBA00022679"/>
    </source>
</evidence>
<keyword evidence="2" id="KW-0808">Transferase</keyword>
<reference evidence="5" key="1">
    <citation type="submission" date="2022-10" db="EMBL/GenBank/DDBJ databases">
        <title>Chitinophaga sp. nov., isolated from soil.</title>
        <authorList>
            <person name="Jeon C.O."/>
        </authorList>
    </citation>
    <scope>NUCLEOTIDE SEQUENCE</scope>
    <source>
        <strain evidence="5">R8</strain>
    </source>
</reference>